<dbReference type="STRING" id="1120920.SAMN03080599_00967"/>
<dbReference type="GO" id="GO:0044780">
    <property type="term" value="P:bacterial-type flagellum assembly"/>
    <property type="evidence" value="ECO:0007669"/>
    <property type="project" value="InterPro"/>
</dbReference>
<dbReference type="InterPro" id="IPR010930">
    <property type="entry name" value="Flg_bb/hook_C_dom"/>
</dbReference>
<comment type="subcellular location">
    <subcellularLocation>
        <location evidence="1 7">Bacterial flagellum</location>
    </subcellularLocation>
    <subcellularLocation>
        <location evidence="2 7">Secreted</location>
    </subcellularLocation>
</comment>
<dbReference type="GO" id="GO:0005576">
    <property type="term" value="C:extracellular region"/>
    <property type="evidence" value="ECO:0007669"/>
    <property type="project" value="UniProtKB-SubCell"/>
</dbReference>
<keyword evidence="11" id="KW-0282">Flagellum</keyword>
<dbReference type="GO" id="GO:0005198">
    <property type="term" value="F:structural molecule activity"/>
    <property type="evidence" value="ECO:0007669"/>
    <property type="project" value="UniProtKB-UniRule"/>
</dbReference>
<dbReference type="Pfam" id="PF22638">
    <property type="entry name" value="FlgK_D1"/>
    <property type="match status" value="1"/>
</dbReference>
<feature type="domain" description="Flagellar basal body rod protein N-terminal" evidence="8">
    <location>
        <begin position="8"/>
        <end position="37"/>
    </location>
</feature>
<dbReference type="AlphaFoldDB" id="A0A1G5RVE1"/>
<proteinExistence type="inferred from homology"/>
<comment type="similarity">
    <text evidence="3 7">Belongs to the flagella basal body rod proteins family.</text>
</comment>
<dbReference type="InterPro" id="IPR002371">
    <property type="entry name" value="FlgK"/>
</dbReference>
<dbReference type="GO" id="GO:0009424">
    <property type="term" value="C:bacterial-type flagellum hook"/>
    <property type="evidence" value="ECO:0007669"/>
    <property type="project" value="UniProtKB-UniRule"/>
</dbReference>
<dbReference type="NCBIfam" id="TIGR02492">
    <property type="entry name" value="flgK_ends"/>
    <property type="match status" value="1"/>
</dbReference>
<dbReference type="EMBL" id="FMWL01000003">
    <property type="protein sequence ID" value="SCZ77828.1"/>
    <property type="molecule type" value="Genomic_DNA"/>
</dbReference>
<dbReference type="SUPFAM" id="SSF64518">
    <property type="entry name" value="Phase 1 flagellin"/>
    <property type="match status" value="1"/>
</dbReference>
<gene>
    <name evidence="7" type="primary">flgK</name>
    <name evidence="11" type="ORF">SAMN03080599_00967</name>
</gene>
<dbReference type="OrthoDB" id="9802553at2"/>
<keyword evidence="11" id="KW-0969">Cilium</keyword>
<keyword evidence="5 7" id="KW-0964">Secreted</keyword>
<keyword evidence="12" id="KW-1185">Reference proteome</keyword>
<keyword evidence="6 7" id="KW-0975">Bacterial flagellum</keyword>
<keyword evidence="11" id="KW-0966">Cell projection</keyword>
<feature type="domain" description="Flagellar basal-body/hook protein C-terminal" evidence="9">
    <location>
        <begin position="482"/>
        <end position="520"/>
    </location>
</feature>
<evidence type="ECO:0000256" key="6">
    <source>
        <dbReference type="ARBA" id="ARBA00023143"/>
    </source>
</evidence>
<dbReference type="PRINTS" id="PR01005">
    <property type="entry name" value="FLGHOOKAP1"/>
</dbReference>
<dbReference type="RefSeq" id="WP_092589753.1">
    <property type="nucleotide sequence ID" value="NZ_FMWL01000003.1"/>
</dbReference>
<sequence>MSGIFGTMNIANSGLQAMQSAVNTTSNNISNAQTEGYSRKRVNLVTNTPQHLAGIGEISTGVRIDGVTRIRDVFTDRQVRTENARLNSFEAQNDVYDQLEIIFNEPSDTGISDAMQEMWNAWQELSKTPESVTARTIVLEQSTTMADRFNHTASQLDSLKAETLFQVNQSTFEINAKLEQLSAVDTQIQSAVNREMVPNDLLDQRDLLLDQLSSYLTFSTEDFADGGIQITIDSQPMLEQSPAPRFSVVQSVEDVTDSETGVITMKRIGIAQSGDSNNIQFIEVPQAEAGDLSAWRPGTVVASKAALPEALTDFTVVKAGEGKVSGLQSMLSELDQYTEKIDALASGMAALINTVHSNGGTGTDFFTSRKGDEIITAASIQVNSTLKGAPELIAAGKLQAGTGPDGDGSRALAIASLRDVSLKASDFNPDTMRFETATGDTSDARYRATVAGLGVDAAYSRTMAENETSLLNQLHQRRESVMGVSIDEEISALVKFQNGYQANARVMTTLTNMLDTLINMVR</sequence>
<dbReference type="Proteomes" id="UP000199208">
    <property type="component" value="Unassembled WGS sequence"/>
</dbReference>
<evidence type="ECO:0000256" key="1">
    <source>
        <dbReference type="ARBA" id="ARBA00004365"/>
    </source>
</evidence>
<name>A0A1G5RVE1_9FIRM</name>
<evidence type="ECO:0000259" key="8">
    <source>
        <dbReference type="Pfam" id="PF00460"/>
    </source>
</evidence>
<protein>
    <recommendedName>
        <fullName evidence="4 7">Flagellar hook-associated protein 1</fullName>
        <shortName evidence="7">HAP1</shortName>
    </recommendedName>
</protein>
<accession>A0A1G5RVE1</accession>
<dbReference type="PANTHER" id="PTHR30033">
    <property type="entry name" value="FLAGELLAR HOOK-ASSOCIATED PROTEIN 1"/>
    <property type="match status" value="1"/>
</dbReference>
<evidence type="ECO:0000259" key="9">
    <source>
        <dbReference type="Pfam" id="PF06429"/>
    </source>
</evidence>
<evidence type="ECO:0000256" key="4">
    <source>
        <dbReference type="ARBA" id="ARBA00016244"/>
    </source>
</evidence>
<dbReference type="InterPro" id="IPR053927">
    <property type="entry name" value="FlgK_helical"/>
</dbReference>
<dbReference type="PANTHER" id="PTHR30033:SF1">
    <property type="entry name" value="FLAGELLAR HOOK-ASSOCIATED PROTEIN 1"/>
    <property type="match status" value="1"/>
</dbReference>
<feature type="domain" description="Flagellar hook-associated protein FlgK helical" evidence="10">
    <location>
        <begin position="97"/>
        <end position="262"/>
    </location>
</feature>
<evidence type="ECO:0000256" key="5">
    <source>
        <dbReference type="ARBA" id="ARBA00022525"/>
    </source>
</evidence>
<dbReference type="Pfam" id="PF06429">
    <property type="entry name" value="Flg_bbr_C"/>
    <property type="match status" value="1"/>
</dbReference>
<dbReference type="InterPro" id="IPR001444">
    <property type="entry name" value="Flag_bb_rod_N"/>
</dbReference>
<evidence type="ECO:0000313" key="11">
    <source>
        <dbReference type="EMBL" id="SCZ77828.1"/>
    </source>
</evidence>
<evidence type="ECO:0000313" key="12">
    <source>
        <dbReference type="Proteomes" id="UP000199208"/>
    </source>
</evidence>
<evidence type="ECO:0000256" key="2">
    <source>
        <dbReference type="ARBA" id="ARBA00004613"/>
    </source>
</evidence>
<dbReference type="Pfam" id="PF00460">
    <property type="entry name" value="Flg_bb_rod"/>
    <property type="match status" value="1"/>
</dbReference>
<evidence type="ECO:0000256" key="3">
    <source>
        <dbReference type="ARBA" id="ARBA00009677"/>
    </source>
</evidence>
<reference evidence="11 12" key="1">
    <citation type="submission" date="2016-10" db="EMBL/GenBank/DDBJ databases">
        <authorList>
            <person name="de Groot N.N."/>
        </authorList>
    </citation>
    <scope>NUCLEOTIDE SEQUENCE [LARGE SCALE GENOMIC DNA]</scope>
    <source>
        <strain evidence="11 12">DSM 2784</strain>
    </source>
</reference>
<organism evidence="11 12">
    <name type="scientific">Acidaminobacter hydrogenoformans DSM 2784</name>
    <dbReference type="NCBI Taxonomy" id="1120920"/>
    <lineage>
        <taxon>Bacteria</taxon>
        <taxon>Bacillati</taxon>
        <taxon>Bacillota</taxon>
        <taxon>Clostridia</taxon>
        <taxon>Peptostreptococcales</taxon>
        <taxon>Acidaminobacteraceae</taxon>
        <taxon>Acidaminobacter</taxon>
    </lineage>
</organism>
<evidence type="ECO:0000259" key="10">
    <source>
        <dbReference type="Pfam" id="PF22638"/>
    </source>
</evidence>
<evidence type="ECO:0000256" key="7">
    <source>
        <dbReference type="RuleBase" id="RU362065"/>
    </source>
</evidence>